<dbReference type="EMBL" id="JAFCMP010000516">
    <property type="protein sequence ID" value="KAG5178332.1"/>
    <property type="molecule type" value="Genomic_DNA"/>
</dbReference>
<feature type="domain" description="B30.2/SPRY" evidence="1">
    <location>
        <begin position="1"/>
        <end position="153"/>
    </location>
</feature>
<organism evidence="2 3">
    <name type="scientific">Tribonema minus</name>
    <dbReference type="NCBI Taxonomy" id="303371"/>
    <lineage>
        <taxon>Eukaryota</taxon>
        <taxon>Sar</taxon>
        <taxon>Stramenopiles</taxon>
        <taxon>Ochrophyta</taxon>
        <taxon>PX clade</taxon>
        <taxon>Xanthophyceae</taxon>
        <taxon>Tribonematales</taxon>
        <taxon>Tribonemataceae</taxon>
        <taxon>Tribonema</taxon>
    </lineage>
</organism>
<dbReference type="Proteomes" id="UP000664859">
    <property type="component" value="Unassembled WGS sequence"/>
</dbReference>
<dbReference type="Pfam" id="PF00622">
    <property type="entry name" value="SPRY"/>
    <property type="match status" value="1"/>
</dbReference>
<name>A0A836CAJ1_9STRA</name>
<feature type="non-terminal residue" evidence="2">
    <location>
        <position position="153"/>
    </location>
</feature>
<proteinExistence type="predicted"/>
<evidence type="ECO:0000259" key="1">
    <source>
        <dbReference type="PROSITE" id="PS50188"/>
    </source>
</evidence>
<evidence type="ECO:0000313" key="2">
    <source>
        <dbReference type="EMBL" id="KAG5178332.1"/>
    </source>
</evidence>
<dbReference type="AlphaFoldDB" id="A0A836CAJ1"/>
<dbReference type="InterPro" id="IPR050672">
    <property type="entry name" value="FBXO45-Fsn/SPSB_families"/>
</dbReference>
<dbReference type="InterPro" id="IPR013320">
    <property type="entry name" value="ConA-like_dom_sf"/>
</dbReference>
<dbReference type="PANTHER" id="PTHR12245:SF5">
    <property type="entry name" value="SPRY DOMAIN-CONTAINING SOCS BOX PROTEIN 3"/>
    <property type="match status" value="1"/>
</dbReference>
<keyword evidence="2" id="KW-0430">Lectin</keyword>
<protein>
    <submittedName>
        <fullName evidence="2">Concanavalin A-like lectin/glucanase domain-containing protein</fullName>
    </submittedName>
</protein>
<dbReference type="GO" id="GO:0030246">
    <property type="term" value="F:carbohydrate binding"/>
    <property type="evidence" value="ECO:0007669"/>
    <property type="project" value="UniProtKB-KW"/>
</dbReference>
<dbReference type="OrthoDB" id="195558at2759"/>
<evidence type="ECO:0000313" key="3">
    <source>
        <dbReference type="Proteomes" id="UP000664859"/>
    </source>
</evidence>
<reference evidence="2" key="1">
    <citation type="submission" date="2021-02" db="EMBL/GenBank/DDBJ databases">
        <title>First Annotated Genome of the Yellow-green Alga Tribonema minus.</title>
        <authorList>
            <person name="Mahan K.M."/>
        </authorList>
    </citation>
    <scope>NUCLEOTIDE SEQUENCE</scope>
    <source>
        <strain evidence="2">UTEX B ZZ1240</strain>
    </source>
</reference>
<gene>
    <name evidence="2" type="ORF">JKP88DRAFT_148537</name>
</gene>
<dbReference type="Gene3D" id="2.60.120.920">
    <property type="match status" value="1"/>
</dbReference>
<dbReference type="InterPro" id="IPR043136">
    <property type="entry name" value="B30.2/SPRY_sf"/>
</dbReference>
<keyword evidence="3" id="KW-1185">Reference proteome</keyword>
<dbReference type="SUPFAM" id="SSF49899">
    <property type="entry name" value="Concanavalin A-like lectins/glucanases"/>
    <property type="match status" value="1"/>
</dbReference>
<sequence>LDPDACGPGLVISGGGLTVTNTAHKRWSAVRGARRLRSGAHSWLVRIDRCVSKNIFIGVAHADAALDAYVGSDRHGWGYLANRAIWHDKAKVRSYGDLFREGDVVGVHLDCTLRTLRYTVNGRDMGVAVQGLRGELYAAFSLYNFEDQLTVTP</sequence>
<dbReference type="CDD" id="cd11709">
    <property type="entry name" value="SPRY"/>
    <property type="match status" value="1"/>
</dbReference>
<dbReference type="PROSITE" id="PS50188">
    <property type="entry name" value="B302_SPRY"/>
    <property type="match status" value="1"/>
</dbReference>
<comment type="caution">
    <text evidence="2">The sequence shown here is derived from an EMBL/GenBank/DDBJ whole genome shotgun (WGS) entry which is preliminary data.</text>
</comment>
<dbReference type="PANTHER" id="PTHR12245">
    <property type="entry name" value="SPRY DOMAIN CONTAINING SOCS BOX PROTEIN"/>
    <property type="match status" value="1"/>
</dbReference>
<dbReference type="SMART" id="SM00449">
    <property type="entry name" value="SPRY"/>
    <property type="match status" value="1"/>
</dbReference>
<dbReference type="InterPro" id="IPR001870">
    <property type="entry name" value="B30.2/SPRY"/>
</dbReference>
<dbReference type="InterPro" id="IPR003877">
    <property type="entry name" value="SPRY_dom"/>
</dbReference>
<feature type="non-terminal residue" evidence="2">
    <location>
        <position position="1"/>
    </location>
</feature>
<accession>A0A836CAJ1</accession>